<dbReference type="RefSeq" id="WP_242162634.1">
    <property type="nucleotide sequence ID" value="NZ_JAJMLW010000001.1"/>
</dbReference>
<sequence>MTGVRGFLAAHWQGVSWALVALWAVVIFLMSANTGDDLTSGDGLVAQVRALLMAVQVEWLGIAEGVDLVSPLAHFCEYALFGFLIQNALGCTLPARRAALLAVVIASAYGVTDELHQLFVPGRACDPVDWLVDTAGATLGALIAWRALRRIQSRG</sequence>
<dbReference type="Proteomes" id="UP001430755">
    <property type="component" value="Unassembled WGS sequence"/>
</dbReference>
<proteinExistence type="predicted"/>
<evidence type="ECO:0000256" key="1">
    <source>
        <dbReference type="SAM" id="Phobius"/>
    </source>
</evidence>
<dbReference type="InterPro" id="IPR006976">
    <property type="entry name" value="VanZ-like"/>
</dbReference>
<dbReference type="NCBIfam" id="NF037970">
    <property type="entry name" value="vanZ_1"/>
    <property type="match status" value="1"/>
</dbReference>
<evidence type="ECO:0000313" key="3">
    <source>
        <dbReference type="EMBL" id="MCI2240940.1"/>
    </source>
</evidence>
<evidence type="ECO:0000259" key="2">
    <source>
        <dbReference type="Pfam" id="PF04892"/>
    </source>
</evidence>
<organism evidence="3 4">
    <name type="scientific">Adlercreutzia faecimuris</name>
    <dbReference type="NCBI Taxonomy" id="2897341"/>
    <lineage>
        <taxon>Bacteria</taxon>
        <taxon>Bacillati</taxon>
        <taxon>Actinomycetota</taxon>
        <taxon>Coriobacteriia</taxon>
        <taxon>Eggerthellales</taxon>
        <taxon>Eggerthellaceae</taxon>
        <taxon>Adlercreutzia</taxon>
    </lineage>
</organism>
<name>A0ABS9WDK5_9ACTN</name>
<keyword evidence="1" id="KW-1133">Transmembrane helix</keyword>
<feature type="domain" description="VanZ-like" evidence="2">
    <location>
        <begin position="17"/>
        <end position="145"/>
    </location>
</feature>
<evidence type="ECO:0000313" key="4">
    <source>
        <dbReference type="Proteomes" id="UP001430755"/>
    </source>
</evidence>
<feature type="transmembrane region" description="Helical" evidence="1">
    <location>
        <begin position="12"/>
        <end position="32"/>
    </location>
</feature>
<keyword evidence="1" id="KW-0812">Transmembrane</keyword>
<comment type="caution">
    <text evidence="3">The sequence shown here is derived from an EMBL/GenBank/DDBJ whole genome shotgun (WGS) entry which is preliminary data.</text>
</comment>
<accession>A0ABS9WDK5</accession>
<dbReference type="Pfam" id="PF04892">
    <property type="entry name" value="VanZ"/>
    <property type="match status" value="1"/>
</dbReference>
<keyword evidence="4" id="KW-1185">Reference proteome</keyword>
<protein>
    <submittedName>
        <fullName evidence="3">VanZ family protein</fullName>
    </submittedName>
</protein>
<keyword evidence="1" id="KW-0472">Membrane</keyword>
<gene>
    <name evidence="3" type="ORF">LPT13_01035</name>
</gene>
<dbReference type="EMBL" id="JAJMLW010000001">
    <property type="protein sequence ID" value="MCI2240940.1"/>
    <property type="molecule type" value="Genomic_DNA"/>
</dbReference>
<reference evidence="3" key="1">
    <citation type="submission" date="2021-11" db="EMBL/GenBank/DDBJ databases">
        <title>A Novel Adlercreutzia Species, isolated from a Allomyrina dichotoma larva feces.</title>
        <authorList>
            <person name="Suh M.K."/>
        </authorList>
    </citation>
    <scope>NUCLEOTIDE SEQUENCE</scope>
    <source>
        <strain evidence="3">JBNU-10</strain>
    </source>
</reference>